<evidence type="ECO:0000313" key="1">
    <source>
        <dbReference type="EMBL" id="PAM68306.1"/>
    </source>
</evidence>
<sequence>MALIALDDPRWAELQHAYGAADDIPELLANISIPKNERSEDDPIEDTWHELWSSLCHQGDVYSASFAAVPHIVNALLLQPKPLTFDFVGLPISIEMERREAGIALPDIAEPEYSEALHRLAKFAGSVVMEKHDFSTSTCLLTALALEHGNAAAAWVLAFVVSGERDEMEEAMELFRNR</sequence>
<gene>
    <name evidence="1" type="ORF">CEK00_18345</name>
</gene>
<dbReference type="RefSeq" id="WP_095378901.1">
    <property type="nucleotide sequence ID" value="NZ_JACLBF010000010.1"/>
</dbReference>
<organism evidence="1 2">
    <name type="scientific">Stenotrophomonas maltophilia</name>
    <name type="common">Pseudomonas maltophilia</name>
    <name type="synonym">Xanthomonas maltophilia</name>
    <dbReference type="NCBI Taxonomy" id="40324"/>
    <lineage>
        <taxon>Bacteria</taxon>
        <taxon>Pseudomonadati</taxon>
        <taxon>Pseudomonadota</taxon>
        <taxon>Gammaproteobacteria</taxon>
        <taxon>Lysobacterales</taxon>
        <taxon>Lysobacteraceae</taxon>
        <taxon>Stenotrophomonas</taxon>
        <taxon>Stenotrophomonas maltophilia group</taxon>
    </lineage>
</organism>
<dbReference type="AlphaFoldDB" id="A0A270N862"/>
<name>A0A270N862_STEMA</name>
<proteinExistence type="predicted"/>
<protein>
    <submittedName>
        <fullName evidence="1">Uncharacterized protein</fullName>
    </submittedName>
</protein>
<dbReference type="EMBL" id="NJGC01000027">
    <property type="protein sequence ID" value="PAM68306.1"/>
    <property type="molecule type" value="Genomic_DNA"/>
</dbReference>
<dbReference type="Proteomes" id="UP000216433">
    <property type="component" value="Unassembled WGS sequence"/>
</dbReference>
<comment type="caution">
    <text evidence="1">The sequence shown here is derived from an EMBL/GenBank/DDBJ whole genome shotgun (WGS) entry which is preliminary data.</text>
</comment>
<reference evidence="1 2" key="1">
    <citation type="submission" date="2017-06" db="EMBL/GenBank/DDBJ databases">
        <title>Genome sequencing and assembly of Stenotrophomonas maltophilia DF07.</title>
        <authorList>
            <person name="Iyer R."/>
        </authorList>
    </citation>
    <scope>NUCLEOTIDE SEQUENCE [LARGE SCALE GENOMIC DNA]</scope>
    <source>
        <strain evidence="1 2">DF07</strain>
    </source>
</reference>
<accession>A0A270N862</accession>
<evidence type="ECO:0000313" key="2">
    <source>
        <dbReference type="Proteomes" id="UP000216433"/>
    </source>
</evidence>